<dbReference type="InterPro" id="IPR009057">
    <property type="entry name" value="Homeodomain-like_sf"/>
</dbReference>
<keyword evidence="6" id="KW-1185">Reference proteome</keyword>
<dbReference type="SUPFAM" id="SSF46689">
    <property type="entry name" value="Homeodomain-like"/>
    <property type="match status" value="1"/>
</dbReference>
<dbReference type="GO" id="GO:0000976">
    <property type="term" value="F:transcription cis-regulatory region binding"/>
    <property type="evidence" value="ECO:0007669"/>
    <property type="project" value="TreeGrafter"/>
</dbReference>
<accession>A0A3P1SP67</accession>
<keyword evidence="1" id="KW-0805">Transcription regulation</keyword>
<proteinExistence type="predicted"/>
<dbReference type="OrthoDB" id="5582699at2"/>
<evidence type="ECO:0000313" key="6">
    <source>
        <dbReference type="Proteomes" id="UP000267535"/>
    </source>
</evidence>
<feature type="domain" description="HTH araC/xylS-type" evidence="4">
    <location>
        <begin position="236"/>
        <end position="336"/>
    </location>
</feature>
<keyword evidence="2" id="KW-0238">DNA-binding</keyword>
<dbReference type="Proteomes" id="UP000267535">
    <property type="component" value="Unassembled WGS sequence"/>
</dbReference>
<evidence type="ECO:0000259" key="4">
    <source>
        <dbReference type="PROSITE" id="PS01124"/>
    </source>
</evidence>
<comment type="caution">
    <text evidence="5">The sequence shown here is derived from an EMBL/GenBank/DDBJ whole genome shotgun (WGS) entry which is preliminary data.</text>
</comment>
<evidence type="ECO:0000256" key="1">
    <source>
        <dbReference type="ARBA" id="ARBA00023015"/>
    </source>
</evidence>
<protein>
    <submittedName>
        <fullName evidence="5">Helix-turn-helix domain-containing protein</fullName>
    </submittedName>
</protein>
<dbReference type="InterPro" id="IPR032687">
    <property type="entry name" value="AraC-type_N"/>
</dbReference>
<name>A0A3P1SP67_9GAMM</name>
<reference evidence="5 6" key="1">
    <citation type="submission" date="2018-11" db="EMBL/GenBank/DDBJ databases">
        <title>The draft genome sequence of Amphritea balenae JAMM 1525T.</title>
        <authorList>
            <person name="Fang Z."/>
            <person name="Zhang Y."/>
            <person name="Han X."/>
        </authorList>
    </citation>
    <scope>NUCLEOTIDE SEQUENCE [LARGE SCALE GENOMIC DNA]</scope>
    <source>
        <strain evidence="5 6">JAMM 1525</strain>
    </source>
</reference>
<dbReference type="Pfam" id="PF12625">
    <property type="entry name" value="Arabinose_bd"/>
    <property type="match status" value="1"/>
</dbReference>
<gene>
    <name evidence="5" type="ORF">EHS89_12155</name>
</gene>
<dbReference type="Pfam" id="PF12833">
    <property type="entry name" value="HTH_18"/>
    <property type="match status" value="1"/>
</dbReference>
<dbReference type="GO" id="GO:0005829">
    <property type="term" value="C:cytosol"/>
    <property type="evidence" value="ECO:0007669"/>
    <property type="project" value="TreeGrafter"/>
</dbReference>
<keyword evidence="3" id="KW-0804">Transcription</keyword>
<dbReference type="PANTHER" id="PTHR47894">
    <property type="entry name" value="HTH-TYPE TRANSCRIPTIONAL REGULATOR GADX"/>
    <property type="match status" value="1"/>
</dbReference>
<evidence type="ECO:0000313" key="5">
    <source>
        <dbReference type="EMBL" id="RRC98927.1"/>
    </source>
</evidence>
<evidence type="ECO:0000256" key="3">
    <source>
        <dbReference type="ARBA" id="ARBA00023163"/>
    </source>
</evidence>
<dbReference type="PANTHER" id="PTHR47894:SF1">
    <property type="entry name" value="HTH-TYPE TRANSCRIPTIONAL REGULATOR VQSM"/>
    <property type="match status" value="1"/>
</dbReference>
<dbReference type="Gene3D" id="1.10.10.60">
    <property type="entry name" value="Homeodomain-like"/>
    <property type="match status" value="1"/>
</dbReference>
<dbReference type="InterPro" id="IPR018060">
    <property type="entry name" value="HTH_AraC"/>
</dbReference>
<evidence type="ECO:0000256" key="2">
    <source>
        <dbReference type="ARBA" id="ARBA00023125"/>
    </source>
</evidence>
<dbReference type="SMART" id="SM00342">
    <property type="entry name" value="HTH_ARAC"/>
    <property type="match status" value="1"/>
</dbReference>
<dbReference type="AlphaFoldDB" id="A0A3P1SP67"/>
<dbReference type="GO" id="GO:0003700">
    <property type="term" value="F:DNA-binding transcription factor activity"/>
    <property type="evidence" value="ECO:0007669"/>
    <property type="project" value="InterPro"/>
</dbReference>
<dbReference type="EMBL" id="RQXV01000006">
    <property type="protein sequence ID" value="RRC98927.1"/>
    <property type="molecule type" value="Genomic_DNA"/>
</dbReference>
<dbReference type="PROSITE" id="PS01124">
    <property type="entry name" value="HTH_ARAC_FAMILY_2"/>
    <property type="match status" value="1"/>
</dbReference>
<sequence>MPIATASAMLMEPVLQLARHFHQHSGQELHTELLQAAGLSEDEFTKPGARFPADNFPQVLKTLADAGQNPLIALNLGEVTQPRMLGSIGFLMSTAATLEQAFEALIDYFPLLFEGAVLELEHTLEGAQFSLELNQNSPQVIEYLMACLNNWPRWLTGHQIPAIAIRLSRPEPDSTQPFQQFFAAEVEFDAPRNQLLLSSDYLNLLCTDANAEMHQLHREFADSLLSKSTQQGALIAQTRNLIRQQLSQGAGSIRRDQVASELGLSLRTLQRKLGILGTSFQDIYDQTRRELCLQLIQKGQLSFGEIAFQLGFSNQSAFQKAFKRWMTIPPSEYRQQIRPANLESVQQSTLPSADQHWLQADNRNQILQQHLSSLSVFGRELLDCASAAGMYFDLNLLALITHNPVARLAIHFWPAERAGLIIRDKQSAEQTAFHFANAGIQDFIYQQLSQTEQQQLHHDYSVALLTTLSDSAALAELENVLQHLQLTDDPDLDRQYQRLSIRAAELASQQQDYPLASRYMQLAAENPACLPEQQSGLLLRSAELQLQAGELFAMDRSLTALGSLTLSATEQGKKALLSAYLMQQQGNLSEALECLLVQLAQQDHCLPRNNQAQLKLLLEQFGYISQHFNAQTLTAMAGKRFDKLYTQLRLLEQISLLARQLSEPLLAACAIGRMTEISLRYGRSPLTAFAYTSYAWVAGWFCADYSLAQTFSAQGMQLAHRFGGLNSQHTSDSLISSDDSELASSAVLVQSKQVLHWFAPLPQVIEQLQLIEQRCTEQGLWRQQSEAWLLLAQFRFISTEPLDQQRQRVEIQLEQLASRKLLHQQTQLQDSMVNLFDQLQQGHPAATTEYRDGWQAIGTIIGALLLNQSQCWPELYRWEALLENELPGYFCISEMLFCTALMRQIQGLQRGAISHRHRIKVEQTISRLEIWQRHCPENFSVQLQLLRAEQARLDNHNPAQYYEAALQAATESGPGYHLALVHERYADYLGSQGQTSLARFCLMQAQAFHQQWQAHAKVKQLAQSLSLLAE</sequence>
<dbReference type="RefSeq" id="WP_124926426.1">
    <property type="nucleotide sequence ID" value="NZ_BMOH01000002.1"/>
</dbReference>
<organism evidence="5 6">
    <name type="scientific">Amphritea balenae</name>
    <dbReference type="NCBI Taxonomy" id="452629"/>
    <lineage>
        <taxon>Bacteria</taxon>
        <taxon>Pseudomonadati</taxon>
        <taxon>Pseudomonadota</taxon>
        <taxon>Gammaproteobacteria</taxon>
        <taxon>Oceanospirillales</taxon>
        <taxon>Oceanospirillaceae</taxon>
        <taxon>Amphritea</taxon>
    </lineage>
</organism>